<proteinExistence type="predicted"/>
<evidence type="ECO:0000256" key="6">
    <source>
        <dbReference type="SAM" id="MobiDB-lite"/>
    </source>
</evidence>
<dbReference type="InterPro" id="IPR036383">
    <property type="entry name" value="TSP1_rpt_sf"/>
</dbReference>
<accession>A0A7M5WTT6</accession>
<evidence type="ECO:0000256" key="7">
    <source>
        <dbReference type="SAM" id="SignalP"/>
    </source>
</evidence>
<feature type="chain" id="PRO_5029686721" evidence="7">
    <location>
        <begin position="19"/>
        <end position="1372"/>
    </location>
</feature>
<dbReference type="FunFam" id="2.20.100.10:FF:000002">
    <property type="entry name" value="Unc-5 netrin receptor C"/>
    <property type="match status" value="3"/>
</dbReference>
<feature type="region of interest" description="Disordered" evidence="6">
    <location>
        <begin position="473"/>
        <end position="493"/>
    </location>
</feature>
<dbReference type="Pfam" id="PF00090">
    <property type="entry name" value="TSP_1"/>
    <property type="match status" value="11"/>
</dbReference>
<feature type="signal peptide" evidence="7">
    <location>
        <begin position="1"/>
        <end position="18"/>
    </location>
</feature>
<evidence type="ECO:0000313" key="9">
    <source>
        <dbReference type="Proteomes" id="UP000594262"/>
    </source>
</evidence>
<reference evidence="8" key="1">
    <citation type="submission" date="2021-01" db="UniProtKB">
        <authorList>
            <consortium name="EnsemblMetazoa"/>
        </authorList>
    </citation>
    <scope>IDENTIFICATION</scope>
</reference>
<evidence type="ECO:0000256" key="4">
    <source>
        <dbReference type="ARBA" id="ARBA00022737"/>
    </source>
</evidence>
<dbReference type="Gene3D" id="2.20.100.10">
    <property type="entry name" value="Thrombospondin type-1 (TSP1) repeat"/>
    <property type="match status" value="11"/>
</dbReference>
<dbReference type="SMART" id="SM00209">
    <property type="entry name" value="TSP1"/>
    <property type="match status" value="11"/>
</dbReference>
<sequence>MLLFFLFMLMNMVVTTSAFDCGSSVKGVKIIGCYKRSPKVFDHLLVESFLNEDMMCECAIKAQENGDIAFAVSDYQACLATKDQAGYAKILKDNTPVTHTYDCINNYFEDCRPGQQCFGNNYYEYIYELPKKQTETTTTQAPIKTTATPTQINGGWGEWTKPTPCSKSCGGGKTTRSRKCDNPAPAHGGKDCEGSDTETRECNTFECPKKPVNGGWGEWTKPTPCSKSCGGGTTTRSRKCDNPAPANGGWNCEGSGTETQKCNTNECPKQAVNGGWGEWTKPTPCSKSCGGGTTTRSRKCDNPAPANGGWNCEGSGTETQKCNSNECPKQPVNGGWGEWTKPTPCSKSCGGGKTTRSRKCDNPAPAHGGKDCEGSDTETRECNTFECPKKPVNGGWGEWTKPTPCSKSCGGGKTTRSRKCDNPAPAHGEKDCEGSDTETRECNAKQCAVDGGFGEWSGFGECSVTCGVGTKTRRRECDQPKPSGGGKTCQGETTQTENCDTQVNCPVDGKWAEWSEWESCDKCCGGGSQRRYRTCDNPPPGPNGKKCQGERIDSRKCNIDPCRDQDCFFKYTPFTPIDKDGKPIFLDHHQIKCPASHVLNYIRLQKNEQETMISYGYRCCKTQACANLPKTNDETYNGGGYGKVFNLDHQTVACKSDGLSSLKLDRDMTRWNYKYDCCKLGNKNAELDCYNANSQFLSDMGGSVLSLLNQEISCKCDDYYITDFKMNRNYNGNENQIRYDFQCCKITSAPCNTKECQVVGNGNWGEWTYWSDCSATCGNGVHKRTRKCDNPPAVGGGKDCQGEAVETKPCNTGQKCPVDGKWAEWSEWESCDKCCGGGSQRRYRTCDNPPPGPNGKKCQGERIDSRKCNTHSCPDPKNCFFKYTQYTPLDKDGKPIFLDQHQIKCPASHVLNYIRLQKNEQETMISYGYRCCKTQACANLPKTNDETYNGGGYGKVFNLDHQTVACKNEGLSSLKLDRDMTRWNYKYDCCKLGNQKAELDCYNANSQFLSNMGGSVLSLLNQEISCKCDDYYITDFKMNRNYNGNEDQIRYDFQCCKITSAPCNTEECQVVSNGNWGEWTYWSDCSVTCANGVHKRTRKCDNPPRLGSGKDCEGEAVETKPCNTGRKCPLDGKWAEWSEWESCDKCCGGGSQRRYRTCDNPPPGPNGKKCQGERIDSRKCNTHSCPDPKNCFFKYTQYTPLDKDGKPIFLDQHQIKCPTSHVLNYIRLQKNEQETMISYGYRCCKTQACANLPKTNDETYNGGGYGKVFNLDHQTVACKNEGLSSLKLDRDMTRWNYKYDCCKLGNQKAELDCYNANSQFLSDMGGSVLSLLNQEISCKCDDYYITDFKMNRNYNGNEDQIRYDFQCCKIKN</sequence>
<feature type="compositionally biased region" description="Basic and acidic residues" evidence="6">
    <location>
        <begin position="427"/>
        <end position="437"/>
    </location>
</feature>
<feature type="region of interest" description="Disordered" evidence="6">
    <location>
        <begin position="347"/>
        <end position="377"/>
    </location>
</feature>
<dbReference type="PRINTS" id="PR01705">
    <property type="entry name" value="TSP1REPEAT"/>
</dbReference>
<evidence type="ECO:0000256" key="2">
    <source>
        <dbReference type="ARBA" id="ARBA00022525"/>
    </source>
</evidence>
<dbReference type="PANTHER" id="PTHR22906">
    <property type="entry name" value="PROPERDIN"/>
    <property type="match status" value="1"/>
</dbReference>
<evidence type="ECO:0000256" key="3">
    <source>
        <dbReference type="ARBA" id="ARBA00022729"/>
    </source>
</evidence>
<keyword evidence="3 7" id="KW-0732">Signal</keyword>
<dbReference type="OrthoDB" id="446173at2759"/>
<feature type="compositionally biased region" description="Basic and acidic residues" evidence="6">
    <location>
        <begin position="368"/>
        <end position="377"/>
    </location>
</feature>
<evidence type="ECO:0000256" key="1">
    <source>
        <dbReference type="ARBA" id="ARBA00004613"/>
    </source>
</evidence>
<dbReference type="EnsemblMetazoa" id="CLYHEMT013008.1">
    <property type="protein sequence ID" value="CLYHEMP013008.1"/>
    <property type="gene ID" value="CLYHEMG013008"/>
</dbReference>
<feature type="compositionally biased region" description="Basic and acidic residues" evidence="6">
    <location>
        <begin position="188"/>
        <end position="197"/>
    </location>
</feature>
<feature type="region of interest" description="Disordered" evidence="6">
    <location>
        <begin position="170"/>
        <end position="197"/>
    </location>
</feature>
<dbReference type="PANTHER" id="PTHR22906:SF43">
    <property type="entry name" value="PROPERDIN"/>
    <property type="match status" value="1"/>
</dbReference>
<evidence type="ECO:0000313" key="8">
    <source>
        <dbReference type="EnsemblMetazoa" id="CLYHEMP013008.1"/>
    </source>
</evidence>
<dbReference type="Proteomes" id="UP000594262">
    <property type="component" value="Unplaced"/>
</dbReference>
<protein>
    <submittedName>
        <fullName evidence="8">Uncharacterized protein</fullName>
    </submittedName>
</protein>
<comment type="subcellular location">
    <subcellularLocation>
        <location evidence="1">Secreted</location>
    </subcellularLocation>
</comment>
<organism evidence="8 9">
    <name type="scientific">Clytia hemisphaerica</name>
    <dbReference type="NCBI Taxonomy" id="252671"/>
    <lineage>
        <taxon>Eukaryota</taxon>
        <taxon>Metazoa</taxon>
        <taxon>Cnidaria</taxon>
        <taxon>Hydrozoa</taxon>
        <taxon>Hydroidolina</taxon>
        <taxon>Leptothecata</taxon>
        <taxon>Obeliida</taxon>
        <taxon>Clytiidae</taxon>
        <taxon>Clytia</taxon>
    </lineage>
</organism>
<feature type="region of interest" description="Disordered" evidence="6">
    <location>
        <begin position="409"/>
        <end position="437"/>
    </location>
</feature>
<dbReference type="InterPro" id="IPR000884">
    <property type="entry name" value="TSP1_rpt"/>
</dbReference>
<evidence type="ECO:0000256" key="5">
    <source>
        <dbReference type="ARBA" id="ARBA00023157"/>
    </source>
</evidence>
<name>A0A7M5WTT6_9CNID</name>
<keyword evidence="5" id="KW-1015">Disulfide bond</keyword>
<keyword evidence="2" id="KW-0964">Secreted</keyword>
<keyword evidence="9" id="KW-1185">Reference proteome</keyword>
<dbReference type="PROSITE" id="PS50092">
    <property type="entry name" value="TSP1"/>
    <property type="match status" value="11"/>
</dbReference>
<dbReference type="SUPFAM" id="SSF82895">
    <property type="entry name" value="TSP-1 type 1 repeat"/>
    <property type="match status" value="11"/>
</dbReference>
<keyword evidence="4" id="KW-0677">Repeat</keyword>
<dbReference type="InterPro" id="IPR052065">
    <property type="entry name" value="Compl_asym_regulator"/>
</dbReference>
<dbReference type="FunFam" id="2.20.100.10:FF:000001">
    <property type="entry name" value="semaphorin-5A isoform X1"/>
    <property type="match status" value="8"/>
</dbReference>